<protein>
    <submittedName>
        <fullName evidence="2">Uncharacterized protein</fullName>
    </submittedName>
</protein>
<feature type="compositionally biased region" description="Acidic residues" evidence="1">
    <location>
        <begin position="264"/>
        <end position="276"/>
    </location>
</feature>
<dbReference type="OrthoDB" id="4512558at2"/>
<name>A0A5J4LC86_9ACTN</name>
<organism evidence="2 3">
    <name type="scientific">Streptomyces angustmyceticus</name>
    <dbReference type="NCBI Taxonomy" id="285578"/>
    <lineage>
        <taxon>Bacteria</taxon>
        <taxon>Bacillati</taxon>
        <taxon>Actinomycetota</taxon>
        <taxon>Actinomycetes</taxon>
        <taxon>Kitasatosporales</taxon>
        <taxon>Streptomycetaceae</taxon>
        <taxon>Streptomyces</taxon>
    </lineage>
</organism>
<dbReference type="RefSeq" id="WP_086718585.1">
    <property type="nucleotide sequence ID" value="NZ_BLAG01000007.1"/>
</dbReference>
<dbReference type="Proteomes" id="UP000325598">
    <property type="component" value="Unassembled WGS sequence"/>
</dbReference>
<dbReference type="AlphaFoldDB" id="A0A5J4LC86"/>
<evidence type="ECO:0000256" key="1">
    <source>
        <dbReference type="SAM" id="MobiDB-lite"/>
    </source>
</evidence>
<dbReference type="EMBL" id="BLAG01000007">
    <property type="protein sequence ID" value="GES30224.1"/>
    <property type="molecule type" value="Genomic_DNA"/>
</dbReference>
<keyword evidence="3" id="KW-1185">Reference proteome</keyword>
<proteinExistence type="predicted"/>
<dbReference type="Gene3D" id="1.25.10.10">
    <property type="entry name" value="Leucine-rich Repeat Variant"/>
    <property type="match status" value="1"/>
</dbReference>
<comment type="caution">
    <text evidence="2">The sequence shown here is derived from an EMBL/GenBank/DDBJ whole genome shotgun (WGS) entry which is preliminary data.</text>
</comment>
<feature type="region of interest" description="Disordered" evidence="1">
    <location>
        <begin position="264"/>
        <end position="292"/>
    </location>
</feature>
<accession>A0A5J4LC86</accession>
<sequence length="339" mass="36929">MSEDIAALVRQLAAEDRDERRAATDRLVALGAPAVEHLLPLLTGEDGPGRSAAEACVQRLGTAAIEPLRKVRAEGPGRLRPAALRMLASVGGGDALSPADKAAVERLVQIKLLDETPGDLPSDRWVAVPGAEVKDIVRALELHDARPVTTAMGVSAALHHENALDHRSADGTTSTEYRVFITPEFDGWRLVYGADYLNDNWAQVIEKLSTHCREAHFYEVDEYHGAQVWWVMENGQDKRGHRTYGDPEWVGEPLEFERDLMQEAAEEEGEGEDAGEGGELYGSDETGGYAEGVRDPEEAASWISIQPSTVEVLDRVGHGWLAVTSPEVGHGRFRGALDI</sequence>
<evidence type="ECO:0000313" key="3">
    <source>
        <dbReference type="Proteomes" id="UP000325598"/>
    </source>
</evidence>
<reference evidence="2 3" key="1">
    <citation type="submission" date="2019-10" db="EMBL/GenBank/DDBJ databases">
        <title>Whole genome shotgun sequence of Streptomyces angustmyceticus NBRC 3934.</title>
        <authorList>
            <person name="Hosoyama A."/>
            <person name="Ichikawa N."/>
            <person name="Kimura A."/>
            <person name="Kitahashi Y."/>
            <person name="Komaki H."/>
            <person name="Uohara A."/>
        </authorList>
    </citation>
    <scope>NUCLEOTIDE SEQUENCE [LARGE SCALE GENOMIC DNA]</scope>
    <source>
        <strain evidence="2 3">NBRC 3934</strain>
    </source>
</reference>
<dbReference type="InterPro" id="IPR011989">
    <property type="entry name" value="ARM-like"/>
</dbReference>
<dbReference type="GeneID" id="96755412"/>
<evidence type="ECO:0000313" key="2">
    <source>
        <dbReference type="EMBL" id="GES30224.1"/>
    </source>
</evidence>
<gene>
    <name evidence="2" type="ORF">San01_27110</name>
</gene>